<keyword evidence="4" id="KW-1185">Reference proteome</keyword>
<dbReference type="InterPro" id="IPR029058">
    <property type="entry name" value="AB_hydrolase_fold"/>
</dbReference>
<evidence type="ECO:0000259" key="2">
    <source>
        <dbReference type="Pfam" id="PF02230"/>
    </source>
</evidence>
<dbReference type="RefSeq" id="XP_046009869.1">
    <property type="nucleotide sequence ID" value="XM_046159253.1"/>
</dbReference>
<reference evidence="3" key="1">
    <citation type="journal article" date="2021" name="Nat. Commun.">
        <title>Genetic determinants of endophytism in the Arabidopsis root mycobiome.</title>
        <authorList>
            <person name="Mesny F."/>
            <person name="Miyauchi S."/>
            <person name="Thiergart T."/>
            <person name="Pickel B."/>
            <person name="Atanasova L."/>
            <person name="Karlsson M."/>
            <person name="Huettel B."/>
            <person name="Barry K.W."/>
            <person name="Haridas S."/>
            <person name="Chen C."/>
            <person name="Bauer D."/>
            <person name="Andreopoulos W."/>
            <person name="Pangilinan J."/>
            <person name="LaButti K."/>
            <person name="Riley R."/>
            <person name="Lipzen A."/>
            <person name="Clum A."/>
            <person name="Drula E."/>
            <person name="Henrissat B."/>
            <person name="Kohler A."/>
            <person name="Grigoriev I.V."/>
            <person name="Martin F.M."/>
            <person name="Hacquard S."/>
        </authorList>
    </citation>
    <scope>NUCLEOTIDE SEQUENCE</scope>
    <source>
        <strain evidence="3">MPI-CAGE-CH-0230</strain>
    </source>
</reference>
<dbReference type="PANTHER" id="PTHR10655:SF63">
    <property type="entry name" value="PHOSPHOLIPASE_CARBOXYLESTERASE_THIOESTERASE DOMAIN-CONTAINING PROTEIN"/>
    <property type="match status" value="1"/>
</dbReference>
<dbReference type="GO" id="GO:0005737">
    <property type="term" value="C:cytoplasm"/>
    <property type="evidence" value="ECO:0007669"/>
    <property type="project" value="TreeGrafter"/>
</dbReference>
<dbReference type="AlphaFoldDB" id="A0A9P9BR89"/>
<sequence length="278" mass="30274">MSTTVAPAAFGESYIIEPASTAKHTHTIILLHGRGSDGEEFAGEFFDSLANDDEQVNTATANAFFPNFRWVFPSSPSQWDSTFKEYMSAWFEAPSLADLPLGYNIQAQGIRGAVARVQNVLDDEIARLGGQSEKLFLGGISQGGAIAMITLLARRTKKQPHDSSGSDRLAGLIVASTWLPVAADIDEYWAADASAKDIVASSSDRGNTITATPVFFGHGVDDAYVDIQLGREACRTFSTIGFENIEWKEYSGAEQEGHWLQVPNEVNDIATFVRKHMC</sequence>
<proteinExistence type="inferred from homology"/>
<evidence type="ECO:0000313" key="3">
    <source>
        <dbReference type="EMBL" id="KAH7026652.1"/>
    </source>
</evidence>
<organism evidence="3 4">
    <name type="scientific">Microdochium trichocladiopsis</name>
    <dbReference type="NCBI Taxonomy" id="1682393"/>
    <lineage>
        <taxon>Eukaryota</taxon>
        <taxon>Fungi</taxon>
        <taxon>Dikarya</taxon>
        <taxon>Ascomycota</taxon>
        <taxon>Pezizomycotina</taxon>
        <taxon>Sordariomycetes</taxon>
        <taxon>Xylariomycetidae</taxon>
        <taxon>Xylariales</taxon>
        <taxon>Microdochiaceae</taxon>
        <taxon>Microdochium</taxon>
    </lineage>
</organism>
<comment type="similarity">
    <text evidence="1">Belongs to the AB hydrolase superfamily. AB hydrolase 2 family.</text>
</comment>
<name>A0A9P9BR89_9PEZI</name>
<comment type="caution">
    <text evidence="3">The sequence shown here is derived from an EMBL/GenBank/DDBJ whole genome shotgun (WGS) entry which is preliminary data.</text>
</comment>
<dbReference type="OrthoDB" id="2418081at2759"/>
<dbReference type="GO" id="GO:0052689">
    <property type="term" value="F:carboxylic ester hydrolase activity"/>
    <property type="evidence" value="ECO:0007669"/>
    <property type="project" value="TreeGrafter"/>
</dbReference>
<feature type="domain" description="Phospholipase/carboxylesterase/thioesterase" evidence="2">
    <location>
        <begin position="20"/>
        <end position="276"/>
    </location>
</feature>
<gene>
    <name evidence="3" type="ORF">B0I36DRAFT_366190</name>
</gene>
<protein>
    <submittedName>
        <fullName evidence="3">Alpha/Beta hydrolase protein</fullName>
    </submittedName>
</protein>
<evidence type="ECO:0000256" key="1">
    <source>
        <dbReference type="ARBA" id="ARBA00006499"/>
    </source>
</evidence>
<dbReference type="SUPFAM" id="SSF53474">
    <property type="entry name" value="alpha/beta-Hydrolases"/>
    <property type="match status" value="1"/>
</dbReference>
<dbReference type="PANTHER" id="PTHR10655">
    <property type="entry name" value="LYSOPHOSPHOLIPASE-RELATED"/>
    <property type="match status" value="1"/>
</dbReference>
<dbReference type="Proteomes" id="UP000756346">
    <property type="component" value="Unassembled WGS sequence"/>
</dbReference>
<dbReference type="GeneID" id="70188799"/>
<accession>A0A9P9BR89</accession>
<dbReference type="InterPro" id="IPR050565">
    <property type="entry name" value="LYPA1-2/EST-like"/>
</dbReference>
<keyword evidence="3" id="KW-0378">Hydrolase</keyword>
<dbReference type="InterPro" id="IPR003140">
    <property type="entry name" value="PLipase/COase/thioEstase"/>
</dbReference>
<dbReference type="GO" id="GO:0008474">
    <property type="term" value="F:palmitoyl-(protein) hydrolase activity"/>
    <property type="evidence" value="ECO:0007669"/>
    <property type="project" value="TreeGrafter"/>
</dbReference>
<dbReference type="Gene3D" id="3.40.50.1820">
    <property type="entry name" value="alpha/beta hydrolase"/>
    <property type="match status" value="1"/>
</dbReference>
<dbReference type="Pfam" id="PF02230">
    <property type="entry name" value="Abhydrolase_2"/>
    <property type="match status" value="1"/>
</dbReference>
<evidence type="ECO:0000313" key="4">
    <source>
        <dbReference type="Proteomes" id="UP000756346"/>
    </source>
</evidence>
<dbReference type="EMBL" id="JAGTJQ010000008">
    <property type="protein sequence ID" value="KAH7026652.1"/>
    <property type="molecule type" value="Genomic_DNA"/>
</dbReference>